<keyword evidence="2" id="KW-1185">Reference proteome</keyword>
<comment type="caution">
    <text evidence="1">The sequence shown here is derived from an EMBL/GenBank/DDBJ whole genome shotgun (WGS) entry which is preliminary data.</text>
</comment>
<sequence>MAKAVYGAEYYQNREITEALDGFAESVLASEHTPLVVVAFSLAEAVGSGIVVEIARHLSSIKLGRRPWVVGMGVLPQEVDATFFPVINELDCMIDTEKNNGVMAVWGDLYKNPFTGGFFVVPDDGVHSPVEAIASFCSVRGGRDLYETLKALNWLAVPGDQWHPAIRGQQSDRWVNVLVTRSLEEVDSLAGVGLVEGFSTEYAEARVFGGGKRATAAAKAVGAAIAGVATTRVDPVVETVAADNEFVGVVLPRASKLDLEMFVPARAAYDAIEDWEEHLLMHSWLLDLGVMLCEPSIRFDGMGGECIWGCACWVVVPHAAIRGETVVSVVDELDPAVAVSG</sequence>
<dbReference type="Proteomes" id="UP001597182">
    <property type="component" value="Unassembled WGS sequence"/>
</dbReference>
<evidence type="ECO:0000313" key="2">
    <source>
        <dbReference type="Proteomes" id="UP001597182"/>
    </source>
</evidence>
<evidence type="ECO:0008006" key="3">
    <source>
        <dbReference type="Google" id="ProtNLM"/>
    </source>
</evidence>
<dbReference type="RefSeq" id="WP_346090166.1">
    <property type="nucleotide sequence ID" value="NZ_BAABKS010000006.1"/>
</dbReference>
<proteinExistence type="predicted"/>
<evidence type="ECO:0000313" key="1">
    <source>
        <dbReference type="EMBL" id="MFD1238035.1"/>
    </source>
</evidence>
<organism evidence="1 2">
    <name type="scientific">Pseudonocardia benzenivorans</name>
    <dbReference type="NCBI Taxonomy" id="228005"/>
    <lineage>
        <taxon>Bacteria</taxon>
        <taxon>Bacillati</taxon>
        <taxon>Actinomycetota</taxon>
        <taxon>Actinomycetes</taxon>
        <taxon>Pseudonocardiales</taxon>
        <taxon>Pseudonocardiaceae</taxon>
        <taxon>Pseudonocardia</taxon>
    </lineage>
</organism>
<name>A0ABW3VT71_9PSEU</name>
<accession>A0ABW3VT71</accession>
<gene>
    <name evidence="1" type="ORF">ACFQ34_32530</name>
</gene>
<dbReference type="EMBL" id="JBHTMB010000328">
    <property type="protein sequence ID" value="MFD1238035.1"/>
    <property type="molecule type" value="Genomic_DNA"/>
</dbReference>
<reference evidence="2" key="1">
    <citation type="journal article" date="2019" name="Int. J. Syst. Evol. Microbiol.">
        <title>The Global Catalogue of Microorganisms (GCM) 10K type strain sequencing project: providing services to taxonomists for standard genome sequencing and annotation.</title>
        <authorList>
            <consortium name="The Broad Institute Genomics Platform"/>
            <consortium name="The Broad Institute Genome Sequencing Center for Infectious Disease"/>
            <person name="Wu L."/>
            <person name="Ma J."/>
        </authorList>
    </citation>
    <scope>NUCLEOTIDE SEQUENCE [LARGE SCALE GENOMIC DNA]</scope>
    <source>
        <strain evidence="2">CCUG 49018</strain>
    </source>
</reference>
<protein>
    <recommendedName>
        <fullName evidence="3">FIST domain-containing protein</fullName>
    </recommendedName>
</protein>